<sequence>MSVLTTIWAASIGAALFFAAAGFFVARALVARREKERERDAERDRGDLARALLRAKHHEDLAASARGDVERTVRELARVSEAEQRVRHQLEDERRAAEEQKAELARMQREVDQLARARGELARAEKELAATKNRTAQLESRGTEGEAMATKKIVELAASVSSLREQLAGVNKKEQQAREGLEGARAELEALRREAALRTEETRAAKMALDVARNDTAGLRQDGALLNEALKRVAALEADNARLRALEFAHKAQQPKKGSDVAGELATPPASGLDGRSLQRFVDDVVRSQSVSAAALTDELGFLVAGNGDYTEALAAFGAYLTEAGARACGLLPMHAVQRVSVQDDSGITLTARTVASAPNELVLVTLGVEGGRERSNGRNGERERTS</sequence>
<evidence type="ECO:0008006" key="6">
    <source>
        <dbReference type="Google" id="ProtNLM"/>
    </source>
</evidence>
<keyword evidence="3" id="KW-0472">Membrane</keyword>
<keyword evidence="5" id="KW-1185">Reference proteome</keyword>
<keyword evidence="1" id="KW-0175">Coiled coil</keyword>
<feature type="transmembrane region" description="Helical" evidence="3">
    <location>
        <begin position="6"/>
        <end position="30"/>
    </location>
</feature>
<feature type="region of interest" description="Disordered" evidence="2">
    <location>
        <begin position="254"/>
        <end position="273"/>
    </location>
</feature>
<evidence type="ECO:0000256" key="2">
    <source>
        <dbReference type="SAM" id="MobiDB-lite"/>
    </source>
</evidence>
<gene>
    <name evidence="4" type="ORF">LZC94_45490</name>
</gene>
<dbReference type="Proteomes" id="UP001370348">
    <property type="component" value="Chromosome"/>
</dbReference>
<name>A0ABZ2LWE8_9BACT</name>
<proteinExistence type="predicted"/>
<protein>
    <recommendedName>
        <fullName evidence="6">Chromosome partition protein Smc</fullName>
    </recommendedName>
</protein>
<evidence type="ECO:0000256" key="3">
    <source>
        <dbReference type="SAM" id="Phobius"/>
    </source>
</evidence>
<dbReference type="EMBL" id="CP089984">
    <property type="protein sequence ID" value="WXB15062.1"/>
    <property type="molecule type" value="Genomic_DNA"/>
</dbReference>
<feature type="coiled-coil region" evidence="1">
    <location>
        <begin position="171"/>
        <end position="201"/>
    </location>
</feature>
<evidence type="ECO:0000313" key="4">
    <source>
        <dbReference type="EMBL" id="WXB15062.1"/>
    </source>
</evidence>
<accession>A0ABZ2LWE8</accession>
<evidence type="ECO:0000313" key="5">
    <source>
        <dbReference type="Proteomes" id="UP001370348"/>
    </source>
</evidence>
<keyword evidence="3" id="KW-0812">Transmembrane</keyword>
<keyword evidence="3" id="KW-1133">Transmembrane helix</keyword>
<dbReference type="RefSeq" id="WP_394824686.1">
    <property type="nucleotide sequence ID" value="NZ_CP089984.1"/>
</dbReference>
<feature type="coiled-coil region" evidence="1">
    <location>
        <begin position="73"/>
        <end position="141"/>
    </location>
</feature>
<organism evidence="4 5">
    <name type="scientific">Pendulispora albinea</name>
    <dbReference type="NCBI Taxonomy" id="2741071"/>
    <lineage>
        <taxon>Bacteria</taxon>
        <taxon>Pseudomonadati</taxon>
        <taxon>Myxococcota</taxon>
        <taxon>Myxococcia</taxon>
        <taxon>Myxococcales</taxon>
        <taxon>Sorangiineae</taxon>
        <taxon>Pendulisporaceae</taxon>
        <taxon>Pendulispora</taxon>
    </lineage>
</organism>
<reference evidence="4 5" key="1">
    <citation type="submission" date="2021-12" db="EMBL/GenBank/DDBJ databases">
        <title>Discovery of the Pendulisporaceae a myxobacterial family with distinct sporulation behavior and unique specialized metabolism.</title>
        <authorList>
            <person name="Garcia R."/>
            <person name="Popoff A."/>
            <person name="Bader C.D."/>
            <person name="Loehr J."/>
            <person name="Walesch S."/>
            <person name="Walt C."/>
            <person name="Boldt J."/>
            <person name="Bunk B."/>
            <person name="Haeckl F.J.F.P.J."/>
            <person name="Gunesch A.P."/>
            <person name="Birkelbach J."/>
            <person name="Nuebel U."/>
            <person name="Pietschmann T."/>
            <person name="Bach T."/>
            <person name="Mueller R."/>
        </authorList>
    </citation>
    <scope>NUCLEOTIDE SEQUENCE [LARGE SCALE GENOMIC DNA]</scope>
    <source>
        <strain evidence="4 5">MSr11954</strain>
    </source>
</reference>
<evidence type="ECO:0000256" key="1">
    <source>
        <dbReference type="SAM" id="Coils"/>
    </source>
</evidence>